<dbReference type="GO" id="GO:0000722">
    <property type="term" value="P:telomere maintenance via recombination"/>
    <property type="evidence" value="ECO:0007669"/>
    <property type="project" value="TreeGrafter"/>
</dbReference>
<keyword evidence="3" id="KW-1185">Reference proteome</keyword>
<feature type="domain" description="RecA family profile 1" evidence="1">
    <location>
        <begin position="82"/>
        <end position="268"/>
    </location>
</feature>
<dbReference type="SUPFAM" id="SSF52540">
    <property type="entry name" value="P-loop containing nucleoside triphosphate hydrolases"/>
    <property type="match status" value="1"/>
</dbReference>
<evidence type="ECO:0000259" key="1">
    <source>
        <dbReference type="PROSITE" id="PS50162"/>
    </source>
</evidence>
<comment type="caution">
    <text evidence="2">The sequence shown here is derived from an EMBL/GenBank/DDBJ whole genome shotgun (WGS) entry which is preliminary data.</text>
</comment>
<dbReference type="InterPro" id="IPR020588">
    <property type="entry name" value="RecA_ATP-bd"/>
</dbReference>
<dbReference type="GO" id="GO:0033065">
    <property type="term" value="C:Rad51C-XRCC3 complex"/>
    <property type="evidence" value="ECO:0007669"/>
    <property type="project" value="TreeGrafter"/>
</dbReference>
<dbReference type="PANTHER" id="PTHR46487">
    <property type="entry name" value="DNA REPAIR PROTEIN XRCC3"/>
    <property type="match status" value="1"/>
</dbReference>
<evidence type="ECO:0000313" key="3">
    <source>
        <dbReference type="Proteomes" id="UP001300502"/>
    </source>
</evidence>
<dbReference type="GO" id="GO:0000400">
    <property type="term" value="F:four-way junction DNA binding"/>
    <property type="evidence" value="ECO:0007669"/>
    <property type="project" value="TreeGrafter"/>
</dbReference>
<evidence type="ECO:0000313" key="2">
    <source>
        <dbReference type="EMBL" id="KAK4523689.1"/>
    </source>
</evidence>
<dbReference type="GO" id="GO:0045003">
    <property type="term" value="P:double-strand break repair via synthesis-dependent strand annealing"/>
    <property type="evidence" value="ECO:0007669"/>
    <property type="project" value="TreeGrafter"/>
</dbReference>
<dbReference type="GO" id="GO:0005657">
    <property type="term" value="C:replication fork"/>
    <property type="evidence" value="ECO:0007669"/>
    <property type="project" value="TreeGrafter"/>
</dbReference>
<dbReference type="GO" id="GO:0071140">
    <property type="term" value="P:resolution of mitotic recombination intermediates"/>
    <property type="evidence" value="ECO:0007669"/>
    <property type="project" value="TreeGrafter"/>
</dbReference>
<dbReference type="PROSITE" id="PS50162">
    <property type="entry name" value="RECA_2"/>
    <property type="match status" value="1"/>
</dbReference>
<dbReference type="AlphaFoldDB" id="A0AAV9I8I9"/>
<name>A0AAV9I8I9_9RHOD</name>
<dbReference type="Pfam" id="PF08423">
    <property type="entry name" value="Rad51"/>
    <property type="match status" value="1"/>
</dbReference>
<dbReference type="Proteomes" id="UP001300502">
    <property type="component" value="Unassembled WGS sequence"/>
</dbReference>
<dbReference type="EMBL" id="JANCYU010000019">
    <property type="protein sequence ID" value="KAK4523689.1"/>
    <property type="molecule type" value="Genomic_DNA"/>
</dbReference>
<dbReference type="GO" id="GO:0005524">
    <property type="term" value="F:ATP binding"/>
    <property type="evidence" value="ECO:0007669"/>
    <property type="project" value="InterPro"/>
</dbReference>
<proteinExistence type="predicted"/>
<gene>
    <name evidence="2" type="ORF">GAYE_PCTG75G1585</name>
</gene>
<dbReference type="InterPro" id="IPR027417">
    <property type="entry name" value="P-loop_NTPase"/>
</dbReference>
<dbReference type="PANTHER" id="PTHR46487:SF1">
    <property type="entry name" value="DNA REPAIR PROTEIN XRCC3"/>
    <property type="match status" value="1"/>
</dbReference>
<dbReference type="Gene3D" id="3.40.50.300">
    <property type="entry name" value="P-loop containing nucleotide triphosphate hydrolases"/>
    <property type="match status" value="1"/>
</dbReference>
<dbReference type="InterPro" id="IPR013632">
    <property type="entry name" value="Rad51_C"/>
</dbReference>
<organism evidence="2 3">
    <name type="scientific">Galdieria yellowstonensis</name>
    <dbReference type="NCBI Taxonomy" id="3028027"/>
    <lineage>
        <taxon>Eukaryota</taxon>
        <taxon>Rhodophyta</taxon>
        <taxon>Bangiophyceae</taxon>
        <taxon>Galdieriales</taxon>
        <taxon>Galdieriaceae</taxon>
        <taxon>Galdieria</taxon>
    </lineage>
</organism>
<sequence length="355" mass="39859">MKQLLEEEEARKVVQVLGVHKAKELLLLCHSDRLPVLSTVFHAQKGEHFRLTPAFWQQLITCIYGKLLLPSSPITETTGATFQKRLSVGCPQLDAFFRGGFSIGQGQIYEFCGEAGVGKTQWMLQLSIVSQLKAKDGGLDSKVIYICTTSRFPSSRLQQLIAAFVQKYPYLNANRVASDIIVETVTSMEQLQLVVDSRLAYLLSRTNAKVVIIDSIARLFRASSSTSGEDGLSSMYPTPRSRLLYRLGIALKKTAYKYETLLLVTNEMTGQPAVFPDIHSIVQTPCLGKAWKHNVNHRFYLRKLATWCGSNLPDEMLSSRRQGRELQVAFSTEYDSGSRVMFQIRWDGIGHWAIG</sequence>
<accession>A0AAV9I8I9</accession>
<reference evidence="2 3" key="1">
    <citation type="submission" date="2022-07" db="EMBL/GenBank/DDBJ databases">
        <title>Genome-wide signatures of adaptation to extreme environments.</title>
        <authorList>
            <person name="Cho C.H."/>
            <person name="Yoon H.S."/>
        </authorList>
    </citation>
    <scope>NUCLEOTIDE SEQUENCE [LARGE SCALE GENOMIC DNA]</scope>
    <source>
        <strain evidence="2 3">108.79 E11</strain>
    </source>
</reference>
<protein>
    <recommendedName>
        <fullName evidence="1">RecA family profile 1 domain-containing protein</fullName>
    </recommendedName>
</protein>
<dbReference type="GO" id="GO:0140664">
    <property type="term" value="F:ATP-dependent DNA damage sensor activity"/>
    <property type="evidence" value="ECO:0007669"/>
    <property type="project" value="InterPro"/>
</dbReference>
<dbReference type="GO" id="GO:0090656">
    <property type="term" value="P:t-circle formation"/>
    <property type="evidence" value="ECO:0007669"/>
    <property type="project" value="TreeGrafter"/>
</dbReference>